<accession>M4HPA5</accession>
<dbReference type="SUPFAM" id="SSF49785">
    <property type="entry name" value="Galactose-binding domain-like"/>
    <property type="match status" value="2"/>
</dbReference>
<reference evidence="9" key="1">
    <citation type="submission" date="2012-03" db="EMBL/GenBank/DDBJ databases">
        <title>Molecular cloning and enzymatic characterization of beta-agarase from Sachharophagus sp. AG21.</title>
        <authorList>
            <person name="Lee Y."/>
            <person name="Lee J."/>
        </authorList>
    </citation>
    <scope>NUCLEOTIDE SEQUENCE</scope>
    <source>
        <strain evidence="9">AG21</strain>
    </source>
</reference>
<evidence type="ECO:0000256" key="2">
    <source>
        <dbReference type="ARBA" id="ARBA00022729"/>
    </source>
</evidence>
<keyword evidence="2 6" id="KW-0732">Signal</keyword>
<dbReference type="Pfam" id="PF03422">
    <property type="entry name" value="CBM_6"/>
    <property type="match status" value="2"/>
</dbReference>
<dbReference type="Gene3D" id="2.60.120.200">
    <property type="match status" value="2"/>
</dbReference>
<feature type="chain" id="PRO_5004053858" evidence="6">
    <location>
        <begin position="20"/>
        <end position="636"/>
    </location>
</feature>
<name>M4HPA5_9GAMM</name>
<feature type="domain" description="GH16" evidence="8">
    <location>
        <begin position="20"/>
        <end position="325"/>
    </location>
</feature>
<feature type="region of interest" description="Disordered" evidence="5">
    <location>
        <begin position="325"/>
        <end position="354"/>
    </location>
</feature>
<dbReference type="PROSITE" id="PS51762">
    <property type="entry name" value="GH16_2"/>
    <property type="match status" value="1"/>
</dbReference>
<dbReference type="SMR" id="M4HPA5"/>
<dbReference type="GO" id="GO:0030246">
    <property type="term" value="F:carbohydrate binding"/>
    <property type="evidence" value="ECO:0007669"/>
    <property type="project" value="InterPro"/>
</dbReference>
<dbReference type="SMART" id="SM00606">
    <property type="entry name" value="CBD_IV"/>
    <property type="match status" value="2"/>
</dbReference>
<evidence type="ECO:0000256" key="1">
    <source>
        <dbReference type="ARBA" id="ARBA00006865"/>
    </source>
</evidence>
<evidence type="ECO:0000256" key="6">
    <source>
        <dbReference type="SAM" id="SignalP"/>
    </source>
</evidence>
<dbReference type="InterPro" id="IPR013320">
    <property type="entry name" value="ConA-like_dom_sf"/>
</dbReference>
<keyword evidence="3" id="KW-0378">Hydrolase</keyword>
<organism evidence="9">
    <name type="scientific">Saccharophagus sp. AG21</name>
    <dbReference type="NCBI Taxonomy" id="1232486"/>
    <lineage>
        <taxon>Bacteria</taxon>
        <taxon>Pseudomonadati</taxon>
        <taxon>Pseudomonadota</taxon>
        <taxon>Gammaproteobacteria</taxon>
        <taxon>Cellvibrionales</taxon>
        <taxon>Cellvibrionaceae</taxon>
        <taxon>Saccharophagus</taxon>
    </lineage>
</organism>
<sequence>MKTTKCALAALFFSTPLMAADWDGIPVPADPGNGNTWELQSLSDDFNYVAPANGIPVPADPGNGNTWELQSLSDDFNYVAPANGKSTTFYSRWSEGFINAWLGPGQTEYYAPNSSVEGGNLVIKATRKPGTTQIYAGAIHSKESVTYPLYMEARTKITNLTLANAFWLLSSDSTEEIDVLESYGSDRSTETWFDERLHLSHHVFIRQPFQDYQPKDAGSWYPNPDGGTWRDQFFRIGVYWIDPWTLEYYVNGELVRTVSGPEMIDPYGYTNGTGLSKPMQVIFDAEHQPWRDEQGTAPPTDAELADSSRNQFLVDWVRFYKPVANNNGGGDPGNGGNPDNGNGGNPDNGSSGDTVVVEMANFSSTGKEGSAVAGDTFTGFNPSGANNINYNTLGDWADYTVNFPAAGNYTVNLIAASPVTSGLGADILVDSSYVGTIPVSSTGAWEIYNTFSLPSSIYIASAGNHTIRVQSSGGSAWQWNGDELRFTQTDADTGTNPPSSTSITVEAESFNAVGGTFSDDQAQPASVYTVSGNTAINYVNQGDYADYTITVAQVGTYTISYQAGSGVTGGSIEFLVNENGSWSSKTVTAVPNQGWDNFQPLNGGSVYLSAGTHQVRLHGAGSNNWQWNLDKFTLSN</sequence>
<dbReference type="Gene3D" id="2.60.120.260">
    <property type="entry name" value="Galactose-binding domain-like"/>
    <property type="match status" value="2"/>
</dbReference>
<feature type="domain" description="CBM6" evidence="7">
    <location>
        <begin position="503"/>
        <end position="635"/>
    </location>
</feature>
<dbReference type="InterPro" id="IPR000757">
    <property type="entry name" value="Beta-glucanase-like"/>
</dbReference>
<dbReference type="CDD" id="cd04079">
    <property type="entry name" value="CBM6_agarase-like"/>
    <property type="match status" value="2"/>
</dbReference>
<evidence type="ECO:0000259" key="7">
    <source>
        <dbReference type="PROSITE" id="PS51175"/>
    </source>
</evidence>
<feature type="compositionally biased region" description="Gly residues" evidence="5">
    <location>
        <begin position="327"/>
        <end position="346"/>
    </location>
</feature>
<keyword evidence="4" id="KW-0326">Glycosidase</keyword>
<dbReference type="InterPro" id="IPR008979">
    <property type="entry name" value="Galactose-bd-like_sf"/>
</dbReference>
<comment type="similarity">
    <text evidence="1">Belongs to the glycosyl hydrolase 16 family.</text>
</comment>
<dbReference type="InterPro" id="IPR005084">
    <property type="entry name" value="CBM6"/>
</dbReference>
<evidence type="ECO:0000256" key="3">
    <source>
        <dbReference type="ARBA" id="ARBA00022801"/>
    </source>
</evidence>
<protein>
    <submittedName>
        <fullName evidence="9">Beta-agarase II</fullName>
    </submittedName>
</protein>
<evidence type="ECO:0000313" key="9">
    <source>
        <dbReference type="EMBL" id="AFR90184.1"/>
    </source>
</evidence>
<dbReference type="EMBL" id="JQ743648">
    <property type="protein sequence ID" value="AFR90184.1"/>
    <property type="molecule type" value="Genomic_DNA"/>
</dbReference>
<feature type="domain" description="CBM6" evidence="7">
    <location>
        <begin position="355"/>
        <end position="487"/>
    </location>
</feature>
<dbReference type="InterPro" id="IPR016287">
    <property type="entry name" value="Beta_agarase"/>
</dbReference>
<evidence type="ECO:0000256" key="4">
    <source>
        <dbReference type="ARBA" id="ARBA00023295"/>
    </source>
</evidence>
<dbReference type="PROSITE" id="PS51175">
    <property type="entry name" value="CBM6"/>
    <property type="match status" value="2"/>
</dbReference>
<proteinExistence type="inferred from homology"/>
<dbReference type="GO" id="GO:0033916">
    <property type="term" value="F:beta-agarase activity"/>
    <property type="evidence" value="ECO:0007669"/>
    <property type="project" value="InterPro"/>
</dbReference>
<feature type="signal peptide" evidence="6">
    <location>
        <begin position="1"/>
        <end position="19"/>
    </location>
</feature>
<dbReference type="GO" id="GO:0005975">
    <property type="term" value="P:carbohydrate metabolic process"/>
    <property type="evidence" value="ECO:0007669"/>
    <property type="project" value="InterPro"/>
</dbReference>
<dbReference type="InterPro" id="IPR006584">
    <property type="entry name" value="Cellulose-bd_IV"/>
</dbReference>
<dbReference type="AlphaFoldDB" id="M4HPA5"/>
<dbReference type="CDD" id="cd02178">
    <property type="entry name" value="GH16_beta_agarase"/>
    <property type="match status" value="1"/>
</dbReference>
<evidence type="ECO:0000256" key="5">
    <source>
        <dbReference type="SAM" id="MobiDB-lite"/>
    </source>
</evidence>
<dbReference type="SUPFAM" id="SSF49899">
    <property type="entry name" value="Concanavalin A-like lectins/glucanases"/>
    <property type="match status" value="2"/>
</dbReference>
<evidence type="ECO:0000259" key="8">
    <source>
        <dbReference type="PROSITE" id="PS51762"/>
    </source>
</evidence>